<dbReference type="EMBL" id="DS547099">
    <property type="protein sequence ID" value="EDR09410.1"/>
    <property type="molecule type" value="Genomic_DNA"/>
</dbReference>
<keyword evidence="1" id="KW-0472">Membrane</keyword>
<keyword evidence="1" id="KW-1133">Transmembrane helix</keyword>
<evidence type="ECO:0000313" key="2">
    <source>
        <dbReference type="EMBL" id="EDR09410.1"/>
    </source>
</evidence>
<protein>
    <submittedName>
        <fullName evidence="2">Predicted protein</fullName>
    </submittedName>
</protein>
<dbReference type="RefSeq" id="XP_001879759.1">
    <property type="nucleotide sequence ID" value="XM_001879724.1"/>
</dbReference>
<keyword evidence="3" id="KW-1185">Reference proteome</keyword>
<sequence>MKSLRSSTTPSHYCSQLTLYFITFLHWSFSLSIFLVSALSRCRFFDDSRCNMHVYHVVFFTLFIYLITINDVCSLRSFAIAMVPRKI</sequence>
<organism evidence="3">
    <name type="scientific">Laccaria bicolor (strain S238N-H82 / ATCC MYA-4686)</name>
    <name type="common">Bicoloured deceiver</name>
    <name type="synonym">Laccaria laccata var. bicolor</name>
    <dbReference type="NCBI Taxonomy" id="486041"/>
    <lineage>
        <taxon>Eukaryota</taxon>
        <taxon>Fungi</taxon>
        <taxon>Dikarya</taxon>
        <taxon>Basidiomycota</taxon>
        <taxon>Agaricomycotina</taxon>
        <taxon>Agaricomycetes</taxon>
        <taxon>Agaricomycetidae</taxon>
        <taxon>Agaricales</taxon>
        <taxon>Agaricineae</taxon>
        <taxon>Hydnangiaceae</taxon>
        <taxon>Laccaria</taxon>
    </lineage>
</organism>
<dbReference type="HOGENOM" id="CLU_2483737_0_0_1"/>
<accession>B0D7J8</accession>
<dbReference type="GeneID" id="6075422"/>
<evidence type="ECO:0000313" key="3">
    <source>
        <dbReference type="Proteomes" id="UP000001194"/>
    </source>
</evidence>
<proteinExistence type="predicted"/>
<feature type="transmembrane region" description="Helical" evidence="1">
    <location>
        <begin position="20"/>
        <end position="40"/>
    </location>
</feature>
<dbReference type="KEGG" id="lbc:LACBIDRAFT_318967"/>
<dbReference type="AlphaFoldDB" id="B0D7J8"/>
<reference evidence="2 3" key="1">
    <citation type="journal article" date="2008" name="Nature">
        <title>The genome of Laccaria bicolor provides insights into mycorrhizal symbiosis.</title>
        <authorList>
            <person name="Martin F."/>
            <person name="Aerts A."/>
            <person name="Ahren D."/>
            <person name="Brun A."/>
            <person name="Danchin E.G.J."/>
            <person name="Duchaussoy F."/>
            <person name="Gibon J."/>
            <person name="Kohler A."/>
            <person name="Lindquist E."/>
            <person name="Pereda V."/>
            <person name="Salamov A."/>
            <person name="Shapiro H.J."/>
            <person name="Wuyts J."/>
            <person name="Blaudez D."/>
            <person name="Buee M."/>
            <person name="Brokstein P."/>
            <person name="Canbaeck B."/>
            <person name="Cohen D."/>
            <person name="Courty P.E."/>
            <person name="Coutinho P.M."/>
            <person name="Delaruelle C."/>
            <person name="Detter J.C."/>
            <person name="Deveau A."/>
            <person name="DiFazio S."/>
            <person name="Duplessis S."/>
            <person name="Fraissinet-Tachet L."/>
            <person name="Lucic E."/>
            <person name="Frey-Klett P."/>
            <person name="Fourrey C."/>
            <person name="Feussner I."/>
            <person name="Gay G."/>
            <person name="Grimwood J."/>
            <person name="Hoegger P.J."/>
            <person name="Jain P."/>
            <person name="Kilaru S."/>
            <person name="Labbe J."/>
            <person name="Lin Y.C."/>
            <person name="Legue V."/>
            <person name="Le Tacon F."/>
            <person name="Marmeisse R."/>
            <person name="Melayah D."/>
            <person name="Montanini B."/>
            <person name="Muratet M."/>
            <person name="Nehls U."/>
            <person name="Niculita-Hirzel H."/>
            <person name="Oudot-Le Secq M.P."/>
            <person name="Peter M."/>
            <person name="Quesneville H."/>
            <person name="Rajashekar B."/>
            <person name="Reich M."/>
            <person name="Rouhier N."/>
            <person name="Schmutz J."/>
            <person name="Yin T."/>
            <person name="Chalot M."/>
            <person name="Henrissat B."/>
            <person name="Kuees U."/>
            <person name="Lucas S."/>
            <person name="Van de Peer Y."/>
            <person name="Podila G.K."/>
            <person name="Polle A."/>
            <person name="Pukkila P.J."/>
            <person name="Richardson P.M."/>
            <person name="Rouze P."/>
            <person name="Sanders I.R."/>
            <person name="Stajich J.E."/>
            <person name="Tunlid A."/>
            <person name="Tuskan G."/>
            <person name="Grigoriev I.V."/>
        </authorList>
    </citation>
    <scope>NUCLEOTIDE SEQUENCE [LARGE SCALE GENOMIC DNA]</scope>
    <source>
        <strain evidence="3">S238N-H82 / ATCC MYA-4686</strain>
    </source>
</reference>
<name>B0D7J8_LACBS</name>
<gene>
    <name evidence="2" type="ORF">LACBIDRAFT_318967</name>
</gene>
<feature type="transmembrane region" description="Helical" evidence="1">
    <location>
        <begin position="52"/>
        <end position="69"/>
    </location>
</feature>
<dbReference type="Proteomes" id="UP000001194">
    <property type="component" value="Unassembled WGS sequence"/>
</dbReference>
<dbReference type="InParanoid" id="B0D7J8"/>
<evidence type="ECO:0000256" key="1">
    <source>
        <dbReference type="SAM" id="Phobius"/>
    </source>
</evidence>
<keyword evidence="1" id="KW-0812">Transmembrane</keyword>